<sequence length="101" mass="11861">MVTLTRSRCVSSQSLVFMNGLRCDVETCPRETWCPPLRVRVPRDSQRTYKRRAVAFFYDFKEDLKTNKKDTYGSTEGKKRGHEDTRTEPRPLESPRSTDTR</sequence>
<keyword evidence="3" id="KW-1185">Reference proteome</keyword>
<dbReference type="EMBL" id="JAURVH010001534">
    <property type="protein sequence ID" value="KAK5896326.1"/>
    <property type="molecule type" value="Genomic_DNA"/>
</dbReference>
<gene>
    <name evidence="2" type="ORF">CgunFtcFv8_009941</name>
</gene>
<comment type="caution">
    <text evidence="2">The sequence shown here is derived from an EMBL/GenBank/DDBJ whole genome shotgun (WGS) entry which is preliminary data.</text>
</comment>
<evidence type="ECO:0000313" key="2">
    <source>
        <dbReference type="EMBL" id="KAK5896326.1"/>
    </source>
</evidence>
<organism evidence="2 3">
    <name type="scientific">Champsocephalus gunnari</name>
    <name type="common">Mackerel icefish</name>
    <dbReference type="NCBI Taxonomy" id="52237"/>
    <lineage>
        <taxon>Eukaryota</taxon>
        <taxon>Metazoa</taxon>
        <taxon>Chordata</taxon>
        <taxon>Craniata</taxon>
        <taxon>Vertebrata</taxon>
        <taxon>Euteleostomi</taxon>
        <taxon>Actinopterygii</taxon>
        <taxon>Neopterygii</taxon>
        <taxon>Teleostei</taxon>
        <taxon>Neoteleostei</taxon>
        <taxon>Acanthomorphata</taxon>
        <taxon>Eupercaria</taxon>
        <taxon>Perciformes</taxon>
        <taxon>Notothenioidei</taxon>
        <taxon>Channichthyidae</taxon>
        <taxon>Champsocephalus</taxon>
    </lineage>
</organism>
<name>A0AAN8C2I1_CHAGU</name>
<feature type="region of interest" description="Disordered" evidence="1">
    <location>
        <begin position="67"/>
        <end position="101"/>
    </location>
</feature>
<dbReference type="Proteomes" id="UP001331515">
    <property type="component" value="Unassembled WGS sequence"/>
</dbReference>
<evidence type="ECO:0000256" key="1">
    <source>
        <dbReference type="SAM" id="MobiDB-lite"/>
    </source>
</evidence>
<accession>A0AAN8C2I1</accession>
<evidence type="ECO:0000313" key="3">
    <source>
        <dbReference type="Proteomes" id="UP001331515"/>
    </source>
</evidence>
<proteinExistence type="predicted"/>
<protein>
    <submittedName>
        <fullName evidence="2">Uncharacterized protein</fullName>
    </submittedName>
</protein>
<dbReference type="AlphaFoldDB" id="A0AAN8C2I1"/>
<reference evidence="2 3" key="1">
    <citation type="journal article" date="2023" name="Mol. Biol. Evol.">
        <title>Genomics of Secondarily Temperate Adaptation in the Only Non-Antarctic Icefish.</title>
        <authorList>
            <person name="Rivera-Colon A.G."/>
            <person name="Rayamajhi N."/>
            <person name="Minhas B.F."/>
            <person name="Madrigal G."/>
            <person name="Bilyk K.T."/>
            <person name="Yoon V."/>
            <person name="Hune M."/>
            <person name="Gregory S."/>
            <person name="Cheng C.H.C."/>
            <person name="Catchen J.M."/>
        </authorList>
    </citation>
    <scope>NUCLEOTIDE SEQUENCE [LARGE SCALE GENOMIC DNA]</scope>
    <source>
        <tissue evidence="2">White muscle</tissue>
    </source>
</reference>